<evidence type="ECO:0000313" key="3">
    <source>
        <dbReference type="EMBL" id="KAF3211954.1"/>
    </source>
</evidence>
<comment type="caution">
    <text evidence="3">The sequence shown here is derived from an EMBL/GenBank/DDBJ whole genome shotgun (WGS) entry which is preliminary data.</text>
</comment>
<accession>A0A7C8QJY7</accession>
<dbReference type="PANTHER" id="PTHR10039">
    <property type="entry name" value="AMELOGENIN"/>
    <property type="match status" value="1"/>
</dbReference>
<dbReference type="InterPro" id="IPR001680">
    <property type="entry name" value="WD40_rpt"/>
</dbReference>
<organism evidence="3 4">
    <name type="scientific">Orbilia oligospora</name>
    <name type="common">Nematode-trapping fungus</name>
    <name type="synonym">Arthrobotrys oligospora</name>
    <dbReference type="NCBI Taxonomy" id="2813651"/>
    <lineage>
        <taxon>Eukaryota</taxon>
        <taxon>Fungi</taxon>
        <taxon>Dikarya</taxon>
        <taxon>Ascomycota</taxon>
        <taxon>Pezizomycotina</taxon>
        <taxon>Orbiliomycetes</taxon>
        <taxon>Orbiliales</taxon>
        <taxon>Orbiliaceae</taxon>
        <taxon>Orbilia</taxon>
    </lineage>
</organism>
<dbReference type="Proteomes" id="UP000483672">
    <property type="component" value="Unassembled WGS sequence"/>
</dbReference>
<dbReference type="Pfam" id="PF24883">
    <property type="entry name" value="NPHP3_N"/>
    <property type="match status" value="1"/>
</dbReference>
<dbReference type="InterPro" id="IPR027417">
    <property type="entry name" value="P-loop_NTPase"/>
</dbReference>
<dbReference type="EMBL" id="WIPF01000085">
    <property type="protein sequence ID" value="KAF3211954.1"/>
    <property type="molecule type" value="Genomic_DNA"/>
</dbReference>
<keyword evidence="1" id="KW-0677">Repeat</keyword>
<dbReference type="InterPro" id="IPR056884">
    <property type="entry name" value="NPHP3-like_N"/>
</dbReference>
<dbReference type="Gene3D" id="2.130.10.10">
    <property type="entry name" value="YVTN repeat-like/Quinoprotein amine dehydrogenase"/>
    <property type="match status" value="2"/>
</dbReference>
<name>A0A7C8QJY7_ORBOL</name>
<reference evidence="3 4" key="1">
    <citation type="submission" date="2019-06" db="EMBL/GenBank/DDBJ databases">
        <authorList>
            <person name="Palmer J.M."/>
        </authorList>
    </citation>
    <scope>NUCLEOTIDE SEQUENCE [LARGE SCALE GENOMIC DNA]</scope>
    <source>
        <strain evidence="3 4">TWF191</strain>
    </source>
</reference>
<dbReference type="SMART" id="SM00320">
    <property type="entry name" value="WD40"/>
    <property type="match status" value="3"/>
</dbReference>
<protein>
    <recommendedName>
        <fullName evidence="2">Nephrocystin 3-like N-terminal domain-containing protein</fullName>
    </recommendedName>
</protein>
<evidence type="ECO:0000313" key="4">
    <source>
        <dbReference type="Proteomes" id="UP000483672"/>
    </source>
</evidence>
<dbReference type="PANTHER" id="PTHR10039:SF17">
    <property type="entry name" value="FUNGAL STAND N-TERMINAL GOODBYE DOMAIN-CONTAINING PROTEIN-RELATED"/>
    <property type="match status" value="1"/>
</dbReference>
<dbReference type="InterPro" id="IPR015943">
    <property type="entry name" value="WD40/YVTN_repeat-like_dom_sf"/>
</dbReference>
<dbReference type="SUPFAM" id="SSF82171">
    <property type="entry name" value="DPP6 N-terminal domain-like"/>
    <property type="match status" value="1"/>
</dbReference>
<evidence type="ECO:0000256" key="1">
    <source>
        <dbReference type="ARBA" id="ARBA00022737"/>
    </source>
</evidence>
<feature type="domain" description="Nephrocystin 3-like N-terminal" evidence="2">
    <location>
        <begin position="68"/>
        <end position="235"/>
    </location>
</feature>
<evidence type="ECO:0000259" key="2">
    <source>
        <dbReference type="Pfam" id="PF24883"/>
    </source>
</evidence>
<gene>
    <name evidence="3" type="ORF">TWF191_010612</name>
</gene>
<dbReference type="Gene3D" id="3.40.50.300">
    <property type="entry name" value="P-loop containing nucleotide triphosphate hydrolases"/>
    <property type="match status" value="1"/>
</dbReference>
<dbReference type="SUPFAM" id="SSF69322">
    <property type="entry name" value="Tricorn protease domain 2"/>
    <property type="match status" value="1"/>
</dbReference>
<dbReference type="SUPFAM" id="SSF52540">
    <property type="entry name" value="P-loop containing nucleoside triphosphate hydrolases"/>
    <property type="match status" value="1"/>
</dbReference>
<proteinExistence type="predicted"/>
<sequence>MASKEHNHYGDISGDKVFIGDQRFKAENIYFGPSNKDKCLEDLYSAECDPFAIKERLADQADLINESLAWIFQNKTFKSWFGGESHQILRITAGPGKGKTMTMIGIINHLEATITPAGKCDVCYFLCLGEDARLGNPAEIMKALLHQILTKKSNENLRRHLSEPYSQRGSKILEGQNAYILLRKILMDIIVDSRADKLYFLIDGLDECQNLDILLEFIKNTTISSKKVYWLVASRNLPRIEEFFNNLDQRGHPQLIIRFEDCDEEINFGITKYILRYVNALDDYYDEESRNRIFNILSKKSKGTYLWIKFACKALKLKPTTSVEELDKIPTELTQIYGKIEEALSGDKYWNIMLLIIHTATVALRPLRLGEMMVLIKYDSIVLEVSASGKLGLIKKLIQCSSFLTLRDGSIHFIHHTVREHFENRSEVALRHKPLYQNCLRIFRGNLRSRMSDGIREPVGHLEYACCHWGIHFLSYLRNTADNWGDAEKEEVREQISEFLRHDLLNWATALGSLRKVAKGIAQLAEFEETSHFNSRLKDVGCTNRILEARKFLSDQRSLLEEDPLYIHSGVLFCPKNSAIKTAYKSKIPSWIKKVPHTTYYQDQCFHVFEGFKLGVGMISPDAVALSPNAETVAVGFNGSKKLDDDWGFLRETIQIWDVASGACMLSIQFRGDEVARRLPRKVSDLLFKGIGFIGGGQKLVVVSGQSDELTGERYEDIFSRFDVATGNLEVLFTFLADKTASENALGAGRRSTSPASLLLSPNCQHCVGFEAESREIFIFKTDTESNPNPIHLSHGHLNCIEQIVFSPDSEIFATISKNFDDNSEEALSHRSKLCAEVRIWDVKTAALRHTIRPFLRHYIRILFRLSKTKVSMRFSHDGEFLAILAANSTFESGRVSMIEMWKPSSGEFIGPICFNAIVEEDSFSFLRSNSVFVCTTRSKNHEVPRTWIFNICDNGGRGATTLRVHQAVPQRTFAARLSDSHILCQSKSYDQYSRKESSHQWLVWDLENDDTIHWMIPATGDRLFALSEAKYTLAVASQSGLSLWNTKDYPTPISSARTLWESEKYGWVADFSSNPQDLEEYILVFEPGPNRLDQKWVNPKSLGTGGFIDSSLSALEIEMSKSRGWSLVLESSKMVFDYITDKYKKNETIFRRHGATVSAHNISNDQTKVVTAGEDICIWGVENQELQQVLSLGCNEFHKFTPRATCVSFSRDDRLLFVWSETVGKTTGKCSQNFHIYDLCEPPRAGKSSGPRQGWNIEIYDSSTPVTVMAISPDNLTIIYIRTREITASRPEYETAIGCIRFAHDLLGVSLRQQGVPFMLCPGSTKGVVTVSYSEDGRLLAFADGTWVYLYDAREHSISGIKVEGDVKIHQLSICSGNGCLNVGYVKFGPADPGNNGIPTPRSEQYPIQRFSSPLQRLRLRKYRFRRDIDAVYYGAPFLYFHGQWLWFGSHKILWIPRPYRSEKYSCTSDGFVTVGCPNGNVYSLQLDLKALAAELETDWSEPKKDWFCICQLREKKRATPNINTGLVGINRQCEVHPEMESLNDSSYYFCRQMESQMKSYDLSDTLNQERCSSLMTQQYFRW</sequence>